<name>C8ZII2_YEAS8</name>
<dbReference type="HOGENOM" id="CLU_2050983_0_0_1"/>
<reference evidence="1 2" key="1">
    <citation type="journal article" date="2009" name="Proc. Natl. Acad. Sci. U.S.A.">
        <title>Eukaryote-to-eukaryote gene transfer events revealed by the genome sequence of the wine yeast Saccharomyces cerevisiae EC1118.</title>
        <authorList>
            <person name="Novo M."/>
            <person name="Bigey F."/>
            <person name="Beyne E."/>
            <person name="Galeote V."/>
            <person name="Gavory F."/>
            <person name="Mallet S."/>
            <person name="Cambot B."/>
            <person name="Legras J.L."/>
            <person name="Wincker P."/>
            <person name="Casaregola S."/>
            <person name="Dequin S."/>
        </authorList>
    </citation>
    <scope>NUCLEOTIDE SEQUENCE [LARGE SCALE GENOMIC DNA]</scope>
    <source>
        <strain evidence="2">Lalvin EC1118 / Prise de mousse</strain>
    </source>
</reference>
<dbReference type="OrthoDB" id="4038264at2759"/>
<dbReference type="AlphaFoldDB" id="C8ZII2"/>
<proteinExistence type="predicted"/>
<dbReference type="EMBL" id="FN394217">
    <property type="protein sequence ID" value="CAY86763.1"/>
    <property type="molecule type" value="Genomic_DNA"/>
</dbReference>
<evidence type="ECO:0000313" key="1">
    <source>
        <dbReference type="EMBL" id="CAY86763.1"/>
    </source>
</evidence>
<evidence type="ECO:0000313" key="2">
    <source>
        <dbReference type="Proteomes" id="UP000000286"/>
    </source>
</evidence>
<organism evidence="1 2">
    <name type="scientific">Saccharomyces cerevisiae (strain Lalvin EC1118 / Prise de mousse)</name>
    <name type="common">Baker's yeast</name>
    <dbReference type="NCBI Taxonomy" id="643680"/>
    <lineage>
        <taxon>Eukaryota</taxon>
        <taxon>Fungi</taxon>
        <taxon>Dikarya</taxon>
        <taxon>Ascomycota</taxon>
        <taxon>Saccharomycotina</taxon>
        <taxon>Saccharomycetes</taxon>
        <taxon>Saccharomycetales</taxon>
        <taxon>Saccharomycetaceae</taxon>
        <taxon>Saccharomyces</taxon>
    </lineage>
</organism>
<protein>
    <submittedName>
        <fullName evidence="1">EC1118_1P2_0870p</fullName>
    </submittedName>
</protein>
<dbReference type="Proteomes" id="UP000000286">
    <property type="component" value="Chromosome XVI"/>
</dbReference>
<sequence>MKRNIIYYTLRLLPHGIMLVHSLNQFIDEFFTVTERTTSDEMLELSWDTPTTRWVGQLEWPQKVVSLLEVWTNSDDFVNQIVNGQDTILTQVGFDDSIVGQWNSLLVDLTETSLVDQLSNSRVGWVTVSNVWFNQLQ</sequence>
<gene>
    <name evidence="1" type="ORF">EC1118_1P2_0870g</name>
</gene>
<accession>C8ZII2</accession>